<evidence type="ECO:0000313" key="3">
    <source>
        <dbReference type="EMBL" id="CAF4334466.1"/>
    </source>
</evidence>
<dbReference type="EMBL" id="CAJOBC010085694">
    <property type="protein sequence ID" value="CAF4334466.1"/>
    <property type="molecule type" value="Genomic_DNA"/>
</dbReference>
<keyword evidence="1" id="KW-1133">Transmembrane helix</keyword>
<keyword evidence="1" id="KW-0472">Membrane</keyword>
<evidence type="ECO:0000313" key="2">
    <source>
        <dbReference type="EMBL" id="CAF1465161.1"/>
    </source>
</evidence>
<sequence>VEIAKRRKERRVLKMGPKQQVISALESVKFKADINNKRLKIGLIEYFYAAFMLADFIWYCALQPNCMTYIQAIPWKCYSIFGYKLSNYIAPQCWVTSTNLFVKFMQFRYGNAKKCENRFEVAVDIATIAIVSVLQLIMIVFLITNTLPMFIAYIWILIPLVMLAYVTGILLAYCGDSSGRNDLA</sequence>
<accession>A0A815QKE3</accession>
<keyword evidence="4" id="KW-1185">Reference proteome</keyword>
<keyword evidence="1" id="KW-0812">Transmembrane</keyword>
<dbReference type="Proteomes" id="UP000681722">
    <property type="component" value="Unassembled WGS sequence"/>
</dbReference>
<comment type="caution">
    <text evidence="2">The sequence shown here is derived from an EMBL/GenBank/DDBJ whole genome shotgun (WGS) entry which is preliminary data.</text>
</comment>
<dbReference type="OrthoDB" id="10067556at2759"/>
<proteinExistence type="predicted"/>
<gene>
    <name evidence="2" type="ORF">GPM918_LOCUS35241</name>
    <name evidence="3" type="ORF">SRO942_LOCUS35957</name>
</gene>
<name>A0A815QKE3_9BILA</name>
<feature type="transmembrane region" description="Helical" evidence="1">
    <location>
        <begin position="150"/>
        <end position="173"/>
    </location>
</feature>
<evidence type="ECO:0000313" key="4">
    <source>
        <dbReference type="Proteomes" id="UP000663829"/>
    </source>
</evidence>
<protein>
    <submittedName>
        <fullName evidence="2">Uncharacterized protein</fullName>
    </submittedName>
</protein>
<dbReference type="EMBL" id="CAJNOQ010020233">
    <property type="protein sequence ID" value="CAF1465161.1"/>
    <property type="molecule type" value="Genomic_DNA"/>
</dbReference>
<reference evidence="2" key="1">
    <citation type="submission" date="2021-02" db="EMBL/GenBank/DDBJ databases">
        <authorList>
            <person name="Nowell W R."/>
        </authorList>
    </citation>
    <scope>NUCLEOTIDE SEQUENCE</scope>
</reference>
<feature type="transmembrane region" description="Helical" evidence="1">
    <location>
        <begin position="121"/>
        <end position="144"/>
    </location>
</feature>
<evidence type="ECO:0000256" key="1">
    <source>
        <dbReference type="SAM" id="Phobius"/>
    </source>
</evidence>
<organism evidence="2 4">
    <name type="scientific">Didymodactylos carnosus</name>
    <dbReference type="NCBI Taxonomy" id="1234261"/>
    <lineage>
        <taxon>Eukaryota</taxon>
        <taxon>Metazoa</taxon>
        <taxon>Spiralia</taxon>
        <taxon>Gnathifera</taxon>
        <taxon>Rotifera</taxon>
        <taxon>Eurotatoria</taxon>
        <taxon>Bdelloidea</taxon>
        <taxon>Philodinida</taxon>
        <taxon>Philodinidae</taxon>
        <taxon>Didymodactylos</taxon>
    </lineage>
</organism>
<dbReference type="AlphaFoldDB" id="A0A815QKE3"/>
<feature type="non-terminal residue" evidence="2">
    <location>
        <position position="1"/>
    </location>
</feature>
<dbReference type="Proteomes" id="UP000663829">
    <property type="component" value="Unassembled WGS sequence"/>
</dbReference>